<dbReference type="GO" id="GO:0008270">
    <property type="term" value="F:zinc ion binding"/>
    <property type="evidence" value="ECO:0007669"/>
    <property type="project" value="UniProtKB-KW"/>
</dbReference>
<evidence type="ECO:0000259" key="9">
    <source>
        <dbReference type="Pfam" id="PF25874"/>
    </source>
</evidence>
<evidence type="ECO:0000259" key="7">
    <source>
        <dbReference type="Pfam" id="PF24747"/>
    </source>
</evidence>
<dbReference type="Gene3D" id="3.30.40.10">
    <property type="entry name" value="Zinc/RING finger domain, C3HC4 (zinc finger)"/>
    <property type="match status" value="1"/>
</dbReference>
<evidence type="ECO:0000256" key="4">
    <source>
        <dbReference type="ARBA" id="ARBA00022771"/>
    </source>
</evidence>
<comment type="cofactor">
    <cofactor evidence="1">
        <name>a divalent metal cation</name>
        <dbReference type="ChEBI" id="CHEBI:60240"/>
    </cofactor>
</comment>
<reference evidence="10" key="1">
    <citation type="submission" date="2021-01" db="EMBL/GenBank/DDBJ databases">
        <authorList>
            <person name="Bezrukov I."/>
        </authorList>
    </citation>
    <scope>NUCLEOTIDE SEQUENCE</scope>
</reference>
<keyword evidence="4" id="KW-0863">Zinc-finger</keyword>
<dbReference type="SUPFAM" id="SSF53098">
    <property type="entry name" value="Ribonuclease H-like"/>
    <property type="match status" value="1"/>
</dbReference>
<organism evidence="10 11">
    <name type="scientific">Arabidopsis arenosa</name>
    <name type="common">Sand rock-cress</name>
    <name type="synonym">Cardaminopsis arenosa</name>
    <dbReference type="NCBI Taxonomy" id="38785"/>
    <lineage>
        <taxon>Eukaryota</taxon>
        <taxon>Viridiplantae</taxon>
        <taxon>Streptophyta</taxon>
        <taxon>Embryophyta</taxon>
        <taxon>Tracheophyta</taxon>
        <taxon>Spermatophyta</taxon>
        <taxon>Magnoliopsida</taxon>
        <taxon>eudicotyledons</taxon>
        <taxon>Gunneridae</taxon>
        <taxon>Pentapetalae</taxon>
        <taxon>rosids</taxon>
        <taxon>malvids</taxon>
        <taxon>Brassicales</taxon>
        <taxon>Brassicaceae</taxon>
        <taxon>Camelineae</taxon>
        <taxon>Arabidopsis</taxon>
    </lineage>
</organism>
<dbReference type="Pfam" id="PF25565">
    <property type="entry name" value="Ubiquitin_At1g33420"/>
    <property type="match status" value="1"/>
</dbReference>
<gene>
    <name evidence="10" type="ORF">AARE701A_LOCUS15845</name>
</gene>
<feature type="domain" description="PHD finger protein MALE STERILITY 1-like ubiquitin-like" evidence="8">
    <location>
        <begin position="588"/>
        <end position="654"/>
    </location>
</feature>
<dbReference type="PANTHER" id="PTHR46201">
    <property type="entry name" value="PHD FINGER PROTEIN MALE MEIOCYTE DEATH 1-RELATED"/>
    <property type="match status" value="1"/>
</dbReference>
<feature type="domain" description="KIB1-4 beta-propeller" evidence="6">
    <location>
        <begin position="792"/>
        <end position="975"/>
    </location>
</feature>
<dbReference type="Proteomes" id="UP000682877">
    <property type="component" value="Chromosome 6"/>
</dbReference>
<dbReference type="Pfam" id="PF03478">
    <property type="entry name" value="Beta-prop_KIB1-4"/>
    <property type="match status" value="1"/>
</dbReference>
<feature type="domain" description="PTC1-like winged helix-turn-helix" evidence="9">
    <location>
        <begin position="409"/>
        <end position="487"/>
    </location>
</feature>
<dbReference type="InterPro" id="IPR057765">
    <property type="entry name" value="MS1-like_ubiquitin"/>
</dbReference>
<dbReference type="Gene3D" id="3.30.420.10">
    <property type="entry name" value="Ribonuclease H-like superfamily/Ribonuclease H"/>
    <property type="match status" value="1"/>
</dbReference>
<dbReference type="EMBL" id="LR999456">
    <property type="protein sequence ID" value="CAE6114513.1"/>
    <property type="molecule type" value="Genomic_DNA"/>
</dbReference>
<dbReference type="Pfam" id="PF25874">
    <property type="entry name" value="WHD_plant_repro"/>
    <property type="match status" value="1"/>
</dbReference>
<dbReference type="Pfam" id="PF24747">
    <property type="entry name" value="Zn-ribbon_GIR1"/>
    <property type="match status" value="1"/>
</dbReference>
<dbReference type="InterPro" id="IPR005174">
    <property type="entry name" value="KIB1-4_b-propeller"/>
</dbReference>
<sequence length="1237" mass="141561">MNQETASNLELDLKLNISPSLDSSLVTESSSSSLCSEEAEGGGGEAKSMVVVGCPNCIMYIIISLESDDPRCPRCNSHVLLDFLTGNHSKKNHQHLPKKRKRGESRVFRLKTFGESGHPAELNELSFRDNLAKLLEFGHFESSGLMGSWSFQLEIQRHPNPLYVLLFVVEEPIEVSLNLRCNHCQYVGWGNQMICNKKYHFVIPSKETMAAFLKLEGGGYTFPEKESLSHLVELQGHVLHGLFHSNGFGHLLSVNGIETGSDLTGHQVMDLWDRLCTGLKARKIGLNDASHKRGMELRLLHGVAKGEPWFGRWGYRFGSGTYGVTQKIYEKALESVRNIPLCLLNHHLTSLNRETPILLSKYQSLSTEPLITLSDLFRFMLNLHSRLPRDNYMNNSRNQIISIDSTNCRWSQKRIQMAIKVVIESLKRVEYRWISRQEVRDAARNYIGDTGLLDFVLKSLGNQVVGNYLVRRSLNPVKKVLEYCLEDISNLLPSSNNELITLQNQNSMGKMATNCHNKITRGQVMKDMFYFYKHILMDYKGVVGPIGSILNQIGMASRTILDAKYFIKEYHYMIRDTSAKTLHLDRGDKLGIFCTIAWKCYHHNNEIKIPPQECIVVKKDATLSEVYGEAERVFREIYWELRDVVVESVADGQREITRVDEMAMNWNKGLVLEGNVGMMMNIEVMKCYEDDDKKKDKRIECECGAKEEDGERMVCCDICEVWQHTRMWKLGLRNSAGAIVQAEKRVRLLSSLVMSSPYLLNTKDALPGGRSSMNIYDPRKEEMVIPNQGMMTYPSRYIGSSRGWVGFINSNDPRSLYLTNMFNHKVISLPPMEPDCADNIIINMSLSSSPDDSCVVAIKFFGGRMCFCRPGDSAWTKTETSSKLLDCSSVLYSNRDSKFYLTTFRLVSKLHFTAIKFDASKYKPLGHQDFPEVTYYHKFDRLKLPDLLWSEFELLESCFHTEHLVESPTGEVFDIMWFIQLSHEFELISGIVEAYPFISMDTEFPGVIFKADLAVLRLGNPNYLYNLLKSNVDALSLIQVGLTLSDADGNLPDLGVQNRRFIWEFNFRDFDVERDPHAPDSIELLRRHGIDFERNRREGVESGRFAELMMSSGLICNESVSWVTFHSAYDFGYLVKILTRRELPVALREFLRLLRAFFGDRVYDVKHIMRFCEQRRLYGGLDRVARSLEVNRAVGKCHQAGSDSLLTWQAFQRMRDLYFVEDGAEKHAGVLYGLEVF</sequence>
<dbReference type="PANTHER" id="PTHR46201:SF1">
    <property type="entry name" value="PHD FINGER PROTEIN MALE STERILITY 1"/>
    <property type="match status" value="1"/>
</dbReference>
<evidence type="ECO:0000256" key="2">
    <source>
        <dbReference type="ARBA" id="ARBA00008372"/>
    </source>
</evidence>
<evidence type="ECO:0000256" key="5">
    <source>
        <dbReference type="ARBA" id="ARBA00022833"/>
    </source>
</evidence>
<evidence type="ECO:0000256" key="3">
    <source>
        <dbReference type="ARBA" id="ARBA00022723"/>
    </source>
</evidence>
<dbReference type="SUPFAM" id="SSF57903">
    <property type="entry name" value="FYVE/PHD zinc finger"/>
    <property type="match status" value="1"/>
</dbReference>
<keyword evidence="5" id="KW-0862">Zinc</keyword>
<keyword evidence="11" id="KW-1185">Reference proteome</keyword>
<evidence type="ECO:0000259" key="8">
    <source>
        <dbReference type="Pfam" id="PF25565"/>
    </source>
</evidence>
<proteinExistence type="inferred from homology"/>
<evidence type="ECO:0000313" key="11">
    <source>
        <dbReference type="Proteomes" id="UP000682877"/>
    </source>
</evidence>
<dbReference type="InterPro" id="IPR006941">
    <property type="entry name" value="RNase_CAF1"/>
</dbReference>
<dbReference type="InterPro" id="IPR036397">
    <property type="entry name" value="RNaseH_sf"/>
</dbReference>
<evidence type="ECO:0000313" key="10">
    <source>
        <dbReference type="EMBL" id="CAE6114513.1"/>
    </source>
</evidence>
<dbReference type="Pfam" id="PF04857">
    <property type="entry name" value="CAF1"/>
    <property type="match status" value="1"/>
</dbReference>
<dbReference type="InterPro" id="IPR011011">
    <property type="entry name" value="Znf_FYVE_PHD"/>
</dbReference>
<keyword evidence="3" id="KW-0479">Metal-binding</keyword>
<protein>
    <submittedName>
        <fullName evidence="10">Uncharacterized protein</fullName>
    </submittedName>
</protein>
<dbReference type="InterPro" id="IPR056440">
    <property type="entry name" value="Zn-ribbon_GIR1"/>
</dbReference>
<dbReference type="AlphaFoldDB" id="A0A8S2ARZ9"/>
<feature type="domain" description="GIR1-like zinc ribbon" evidence="7">
    <location>
        <begin position="48"/>
        <end position="84"/>
    </location>
</feature>
<dbReference type="InterPro" id="IPR059080">
    <property type="entry name" value="WHD_PTC1"/>
</dbReference>
<evidence type="ECO:0000259" key="6">
    <source>
        <dbReference type="Pfam" id="PF03478"/>
    </source>
</evidence>
<name>A0A8S2ARZ9_ARAAE</name>
<dbReference type="InterPro" id="IPR013083">
    <property type="entry name" value="Znf_RING/FYVE/PHD"/>
</dbReference>
<dbReference type="GO" id="GO:0003676">
    <property type="term" value="F:nucleic acid binding"/>
    <property type="evidence" value="ECO:0007669"/>
    <property type="project" value="InterPro"/>
</dbReference>
<dbReference type="InterPro" id="IPR012337">
    <property type="entry name" value="RNaseH-like_sf"/>
</dbReference>
<accession>A0A8S2ARZ9</accession>
<comment type="similarity">
    <text evidence="2">Belongs to the CAF1 family.</text>
</comment>
<evidence type="ECO:0000256" key="1">
    <source>
        <dbReference type="ARBA" id="ARBA00001968"/>
    </source>
</evidence>